<gene>
    <name evidence="2" type="ORF">LTR32_007394</name>
</gene>
<protein>
    <submittedName>
        <fullName evidence="2">Uncharacterized protein</fullName>
    </submittedName>
</protein>
<evidence type="ECO:0000313" key="3">
    <source>
        <dbReference type="Proteomes" id="UP001308179"/>
    </source>
</evidence>
<name>A0ABR0KW87_9PEZI</name>
<feature type="non-terminal residue" evidence="2">
    <location>
        <position position="1"/>
    </location>
</feature>
<dbReference type="Proteomes" id="UP001308179">
    <property type="component" value="Unassembled WGS sequence"/>
</dbReference>
<keyword evidence="3" id="KW-1185">Reference proteome</keyword>
<sequence length="235" mass="25395">CNLSGQPRFFYGHNSMQYPISSDYGMDAGEAGDSDYESEDFRPQSAPRMSPSRDSAGFLDVEMDMLDTGPGTDAEGQLPADGPGDGHIDFPSYSAKSIFAEPEQWDVDDNDMDDLQLALAVPQTRVSNSDDVLPVAKTSESKHLFVGYSTDSAEQSAFDAVPGTKQAETRPLRAPPAQLRPEFERPAQPFLDNSSLAGAADGQEANGEASSAESPDELAKWFSQEFGNELFNYTG</sequence>
<reference evidence="2 3" key="1">
    <citation type="submission" date="2023-08" db="EMBL/GenBank/DDBJ databases">
        <title>Black Yeasts Isolated from many extreme environments.</title>
        <authorList>
            <person name="Coleine C."/>
            <person name="Stajich J.E."/>
            <person name="Selbmann L."/>
        </authorList>
    </citation>
    <scope>NUCLEOTIDE SEQUENCE [LARGE SCALE GENOMIC DNA]</scope>
    <source>
        <strain evidence="2 3">CCFEE 5386</strain>
    </source>
</reference>
<feature type="region of interest" description="Disordered" evidence="1">
    <location>
        <begin position="155"/>
        <end position="219"/>
    </location>
</feature>
<feature type="region of interest" description="Disordered" evidence="1">
    <location>
        <begin position="21"/>
        <end position="92"/>
    </location>
</feature>
<evidence type="ECO:0000313" key="2">
    <source>
        <dbReference type="EMBL" id="KAK5139494.1"/>
    </source>
</evidence>
<proteinExistence type="predicted"/>
<dbReference type="EMBL" id="JAVRRR010001144">
    <property type="protein sequence ID" value="KAK5139494.1"/>
    <property type="molecule type" value="Genomic_DNA"/>
</dbReference>
<evidence type="ECO:0000256" key="1">
    <source>
        <dbReference type="SAM" id="MobiDB-lite"/>
    </source>
</evidence>
<accession>A0ABR0KW87</accession>
<comment type="caution">
    <text evidence="2">The sequence shown here is derived from an EMBL/GenBank/DDBJ whole genome shotgun (WGS) entry which is preliminary data.</text>
</comment>
<organism evidence="2 3">
    <name type="scientific">Rachicladosporium monterosium</name>
    <dbReference type="NCBI Taxonomy" id="1507873"/>
    <lineage>
        <taxon>Eukaryota</taxon>
        <taxon>Fungi</taxon>
        <taxon>Dikarya</taxon>
        <taxon>Ascomycota</taxon>
        <taxon>Pezizomycotina</taxon>
        <taxon>Dothideomycetes</taxon>
        <taxon>Dothideomycetidae</taxon>
        <taxon>Cladosporiales</taxon>
        <taxon>Cladosporiaceae</taxon>
        <taxon>Rachicladosporium</taxon>
    </lineage>
</organism>